<dbReference type="EMBL" id="BAABJJ010000014">
    <property type="protein sequence ID" value="GAA4942113.1"/>
    <property type="molecule type" value="Genomic_DNA"/>
</dbReference>
<evidence type="ECO:0000313" key="4">
    <source>
        <dbReference type="EMBL" id="GAA4942113.1"/>
    </source>
</evidence>
<dbReference type="RefSeq" id="WP_345191045.1">
    <property type="nucleotide sequence ID" value="NZ_BAABJJ010000014.1"/>
</dbReference>
<reference evidence="5" key="1">
    <citation type="journal article" date="2019" name="Int. J. Syst. Evol. Microbiol.">
        <title>The Global Catalogue of Microorganisms (GCM) 10K type strain sequencing project: providing services to taxonomists for standard genome sequencing and annotation.</title>
        <authorList>
            <consortium name="The Broad Institute Genomics Platform"/>
            <consortium name="The Broad Institute Genome Sequencing Center for Infectious Disease"/>
            <person name="Wu L."/>
            <person name="Ma J."/>
        </authorList>
    </citation>
    <scope>NUCLEOTIDE SEQUENCE [LARGE SCALE GENOMIC DNA]</scope>
    <source>
        <strain evidence="5">JCM 18285</strain>
    </source>
</reference>
<evidence type="ECO:0000313" key="5">
    <source>
        <dbReference type="Proteomes" id="UP001501302"/>
    </source>
</evidence>
<protein>
    <recommendedName>
        <fullName evidence="3">Fibronectin type-III domain-containing protein</fullName>
    </recommendedName>
</protein>
<dbReference type="Gene3D" id="2.60.120.260">
    <property type="entry name" value="Galactose-binding domain-like"/>
    <property type="match status" value="1"/>
</dbReference>
<keyword evidence="5" id="KW-1185">Reference proteome</keyword>
<evidence type="ECO:0000256" key="2">
    <source>
        <dbReference type="SAM" id="SignalP"/>
    </source>
</evidence>
<organism evidence="4 5">
    <name type="scientific">Algibacter agarivorans</name>
    <dbReference type="NCBI Taxonomy" id="1109741"/>
    <lineage>
        <taxon>Bacteria</taxon>
        <taxon>Pseudomonadati</taxon>
        <taxon>Bacteroidota</taxon>
        <taxon>Flavobacteriia</taxon>
        <taxon>Flavobacteriales</taxon>
        <taxon>Flavobacteriaceae</taxon>
        <taxon>Algibacter</taxon>
    </lineage>
</organism>
<feature type="domain" description="Fibronectin type-III" evidence="3">
    <location>
        <begin position="203"/>
        <end position="296"/>
    </location>
</feature>
<dbReference type="Gene3D" id="2.60.40.10">
    <property type="entry name" value="Immunoglobulins"/>
    <property type="match status" value="1"/>
</dbReference>
<dbReference type="InterPro" id="IPR013783">
    <property type="entry name" value="Ig-like_fold"/>
</dbReference>
<dbReference type="InterPro" id="IPR003961">
    <property type="entry name" value="FN3_dom"/>
</dbReference>
<dbReference type="SUPFAM" id="SSF49265">
    <property type="entry name" value="Fibronectin type III"/>
    <property type="match status" value="1"/>
</dbReference>
<name>A0ABP9GGU2_9FLAO</name>
<dbReference type="CDD" id="cd00063">
    <property type="entry name" value="FN3"/>
    <property type="match status" value="1"/>
</dbReference>
<evidence type="ECO:0000259" key="3">
    <source>
        <dbReference type="PROSITE" id="PS50853"/>
    </source>
</evidence>
<dbReference type="InterPro" id="IPR026444">
    <property type="entry name" value="Secre_tail"/>
</dbReference>
<accession>A0ABP9GGU2</accession>
<comment type="caution">
    <text evidence="4">The sequence shown here is derived from an EMBL/GenBank/DDBJ whole genome shotgun (WGS) entry which is preliminary data.</text>
</comment>
<dbReference type="Proteomes" id="UP001501302">
    <property type="component" value="Unassembled WGS sequence"/>
</dbReference>
<keyword evidence="1 2" id="KW-0732">Signal</keyword>
<feature type="signal peptide" evidence="2">
    <location>
        <begin position="1"/>
        <end position="19"/>
    </location>
</feature>
<dbReference type="Pfam" id="PF18962">
    <property type="entry name" value="Por_Secre_tail"/>
    <property type="match status" value="1"/>
</dbReference>
<gene>
    <name evidence="4" type="ORF">GCM10023314_13990</name>
</gene>
<sequence length="493" mass="52043">MMKKITFLFFLLVTAFGYSQTLPFDFNNPNQEFTPVGNAVSIIPEPGNESNNVLQIIGPAAQWDNAEIAFAAPVDLSIGTSNSISFRFKADAEYGTRKHLMKFIGGTAGGTDIELFFELDAGTAWQTISLDADDAPQFNGAAANFEKMLLFTDAGDGNTGTYYFDDISAPEAAPETCSDNIKNQDETDVDCGGTFCAPCDVTAPTGFTAAKGTIGAFSVELLLNATDASGTITYDISYNGGANTTQTTGASGVETPFVINGLTPETLYSFEVSASDASGNQAANNPIAVEATTLADPSTPCDGFSTETREGSFSTGFNYTIETLPSGTEVKYTIEILDTDKPGLCCGQLHAIGPDVYINMTNTGQTFVGTVTGLSNGQVISYAGRFPYAAGGLVETKLLEYTVGDDCGTLGTEDFNADSFSLFPNPTQDSWTLKTKIENIASINVFDILGKSVLSLSPNTSEATIDGSNLKSGLYFAQVKTANGISTLKLVKK</sequence>
<dbReference type="InterPro" id="IPR036116">
    <property type="entry name" value="FN3_sf"/>
</dbReference>
<proteinExistence type="predicted"/>
<feature type="chain" id="PRO_5045399311" description="Fibronectin type-III domain-containing protein" evidence="2">
    <location>
        <begin position="20"/>
        <end position="493"/>
    </location>
</feature>
<dbReference type="NCBIfam" id="TIGR04183">
    <property type="entry name" value="Por_Secre_tail"/>
    <property type="match status" value="1"/>
</dbReference>
<dbReference type="PROSITE" id="PS50853">
    <property type="entry name" value="FN3"/>
    <property type="match status" value="1"/>
</dbReference>
<evidence type="ECO:0000256" key="1">
    <source>
        <dbReference type="ARBA" id="ARBA00022729"/>
    </source>
</evidence>